<evidence type="ECO:0000313" key="2">
    <source>
        <dbReference type="EMBL" id="ATY62583.1"/>
    </source>
</evidence>
<gene>
    <name evidence="2" type="ORF">A9K55_009159</name>
</gene>
<name>A0A2H4SHJ1_CORMI</name>
<organism evidence="2 3">
    <name type="scientific">Cordyceps militaris</name>
    <name type="common">Caterpillar fungus</name>
    <name type="synonym">Clavaria militaris</name>
    <dbReference type="NCBI Taxonomy" id="73501"/>
    <lineage>
        <taxon>Eukaryota</taxon>
        <taxon>Fungi</taxon>
        <taxon>Dikarya</taxon>
        <taxon>Ascomycota</taxon>
        <taxon>Pezizomycotina</taxon>
        <taxon>Sordariomycetes</taxon>
        <taxon>Hypocreomycetidae</taxon>
        <taxon>Hypocreales</taxon>
        <taxon>Cordycipitaceae</taxon>
        <taxon>Cordyceps</taxon>
    </lineage>
</organism>
<reference evidence="2 3" key="1">
    <citation type="journal article" date="2017" name="BMC Genomics">
        <title>Chromosome level assembly and secondary metabolite potential of the parasitic fungus Cordyceps militaris.</title>
        <authorList>
            <person name="Kramer G.J."/>
            <person name="Nodwell J.R."/>
        </authorList>
    </citation>
    <scope>NUCLEOTIDE SEQUENCE [LARGE SCALE GENOMIC DNA]</scope>
    <source>
        <strain evidence="2 3">ATCC 34164</strain>
    </source>
</reference>
<dbReference type="AlphaFoldDB" id="A0A2H4SHJ1"/>
<protein>
    <submittedName>
        <fullName evidence="2">Uncharacterized protein</fullName>
    </submittedName>
</protein>
<sequence>MSKDVPPDRLSQELRSEDISFAAAEVSVERRRKAKAAKLLTVEPKLPQAYQQSIGSDNHGIVSPEQELTTRDLSFAAAVASNERHRKAKEAKLHAVDPALPQADQSIGSDEHGLVGREQDLTSRDLSFAAAVASTERRRKAKEAKDAEAKAEIEKRRYELGVASFNAGHSSRERRKRK</sequence>
<dbReference type="VEuPathDB" id="FungiDB:A9K55_009159"/>
<accession>A0A2H4SHJ1</accession>
<feature type="region of interest" description="Disordered" evidence="1">
    <location>
        <begin position="86"/>
        <end position="110"/>
    </location>
</feature>
<dbReference type="EMBL" id="CP023324">
    <property type="protein sequence ID" value="ATY62583.1"/>
    <property type="molecule type" value="Genomic_DNA"/>
</dbReference>
<dbReference type="Proteomes" id="UP000323067">
    <property type="component" value="Chromosome vii"/>
</dbReference>
<evidence type="ECO:0000256" key="1">
    <source>
        <dbReference type="SAM" id="MobiDB-lite"/>
    </source>
</evidence>
<evidence type="ECO:0000313" key="3">
    <source>
        <dbReference type="Proteomes" id="UP000323067"/>
    </source>
</evidence>
<proteinExistence type="predicted"/>